<sequence length="229" mass="26581">MMIGLHEYPLSMVDHYGFRKFCNNMQLLFKVVSRNAIKKDIFKMYDVEKEKTMKLLNKNRSRIAITLDLWTASNQNKGYMTITAHFIDNNWVLQSRLIRFVYVPCPHTRDVLAAALMDYFYEWNIDRKLSTLTLDNYFTNDAVVEDILNELPSASLMLCGSLFHMRCCAHILNLIVQDGLSMIGQAIARICESVAYWSASPKREQIFVEAARQEGIESTKKLALDYKTR</sequence>
<evidence type="ECO:0000313" key="1">
    <source>
        <dbReference type="EMBL" id="KAJ0095528.1"/>
    </source>
</evidence>
<proteinExistence type="predicted"/>
<evidence type="ECO:0000313" key="2">
    <source>
        <dbReference type="Proteomes" id="UP001164250"/>
    </source>
</evidence>
<gene>
    <name evidence="1" type="ORF">Patl1_15198</name>
</gene>
<comment type="caution">
    <text evidence="1">The sequence shown here is derived from an EMBL/GenBank/DDBJ whole genome shotgun (WGS) entry which is preliminary data.</text>
</comment>
<name>A0ACC1B9P2_9ROSI</name>
<organism evidence="1 2">
    <name type="scientific">Pistacia atlantica</name>
    <dbReference type="NCBI Taxonomy" id="434234"/>
    <lineage>
        <taxon>Eukaryota</taxon>
        <taxon>Viridiplantae</taxon>
        <taxon>Streptophyta</taxon>
        <taxon>Embryophyta</taxon>
        <taxon>Tracheophyta</taxon>
        <taxon>Spermatophyta</taxon>
        <taxon>Magnoliopsida</taxon>
        <taxon>eudicotyledons</taxon>
        <taxon>Gunneridae</taxon>
        <taxon>Pentapetalae</taxon>
        <taxon>rosids</taxon>
        <taxon>malvids</taxon>
        <taxon>Sapindales</taxon>
        <taxon>Anacardiaceae</taxon>
        <taxon>Pistacia</taxon>
    </lineage>
</organism>
<keyword evidence="2" id="KW-1185">Reference proteome</keyword>
<reference evidence="2" key="1">
    <citation type="journal article" date="2023" name="G3 (Bethesda)">
        <title>Genome assembly and association tests identify interacting loci associated with vigor, precocity, and sex in interspecific pistachio rootstocks.</title>
        <authorList>
            <person name="Palmer W."/>
            <person name="Jacygrad E."/>
            <person name="Sagayaradj S."/>
            <person name="Cavanaugh K."/>
            <person name="Han R."/>
            <person name="Bertier L."/>
            <person name="Beede B."/>
            <person name="Kafkas S."/>
            <person name="Golino D."/>
            <person name="Preece J."/>
            <person name="Michelmore R."/>
        </authorList>
    </citation>
    <scope>NUCLEOTIDE SEQUENCE [LARGE SCALE GENOMIC DNA]</scope>
</reference>
<dbReference type="EMBL" id="CM047902">
    <property type="protein sequence ID" value="KAJ0095528.1"/>
    <property type="molecule type" value="Genomic_DNA"/>
</dbReference>
<protein>
    <submittedName>
        <fullName evidence="1">Uncharacterized protein</fullName>
    </submittedName>
</protein>
<dbReference type="Proteomes" id="UP001164250">
    <property type="component" value="Chromosome 6"/>
</dbReference>
<accession>A0ACC1B9P2</accession>